<name>A0A2I0A753_9ASPA</name>
<gene>
    <name evidence="1" type="ORF">AXF42_Ash002744</name>
</gene>
<evidence type="ECO:0000313" key="2">
    <source>
        <dbReference type="Proteomes" id="UP000236161"/>
    </source>
</evidence>
<evidence type="ECO:0000313" key="1">
    <source>
        <dbReference type="EMBL" id="PKA51379.1"/>
    </source>
</evidence>
<dbReference type="AlphaFoldDB" id="A0A2I0A753"/>
<sequence length="91" mass="10380">MLDLINYASNTEKRNAKVEMDFITQQIADHLFDFSLYTMSHLCRNANEASDFLAHLASSGDFTWVGGMPLPNNFCHLLLQDAPSLHHFLYC</sequence>
<dbReference type="EMBL" id="KZ452013">
    <property type="protein sequence ID" value="PKA51379.1"/>
    <property type="molecule type" value="Genomic_DNA"/>
</dbReference>
<reference evidence="1 2" key="1">
    <citation type="journal article" date="2017" name="Nature">
        <title>The Apostasia genome and the evolution of orchids.</title>
        <authorList>
            <person name="Zhang G.Q."/>
            <person name="Liu K.W."/>
            <person name="Li Z."/>
            <person name="Lohaus R."/>
            <person name="Hsiao Y.Y."/>
            <person name="Niu S.C."/>
            <person name="Wang J.Y."/>
            <person name="Lin Y.C."/>
            <person name="Xu Q."/>
            <person name="Chen L.J."/>
            <person name="Yoshida K."/>
            <person name="Fujiwara S."/>
            <person name="Wang Z.W."/>
            <person name="Zhang Y.Q."/>
            <person name="Mitsuda N."/>
            <person name="Wang M."/>
            <person name="Liu G.H."/>
            <person name="Pecoraro L."/>
            <person name="Huang H.X."/>
            <person name="Xiao X.J."/>
            <person name="Lin M."/>
            <person name="Wu X.Y."/>
            <person name="Wu W.L."/>
            <person name="Chen Y.Y."/>
            <person name="Chang S.B."/>
            <person name="Sakamoto S."/>
            <person name="Ohme-Takagi M."/>
            <person name="Yagi M."/>
            <person name="Zeng S.J."/>
            <person name="Shen C.Y."/>
            <person name="Yeh C.M."/>
            <person name="Luo Y.B."/>
            <person name="Tsai W.C."/>
            <person name="Van de Peer Y."/>
            <person name="Liu Z.J."/>
        </authorList>
    </citation>
    <scope>NUCLEOTIDE SEQUENCE [LARGE SCALE GENOMIC DNA]</scope>
    <source>
        <strain evidence="2">cv. Shenzhen</strain>
        <tissue evidence="1">Stem</tissue>
    </source>
</reference>
<dbReference type="Proteomes" id="UP000236161">
    <property type="component" value="Unassembled WGS sequence"/>
</dbReference>
<proteinExistence type="predicted"/>
<keyword evidence="2" id="KW-1185">Reference proteome</keyword>
<accession>A0A2I0A753</accession>
<evidence type="ECO:0008006" key="3">
    <source>
        <dbReference type="Google" id="ProtNLM"/>
    </source>
</evidence>
<protein>
    <recommendedName>
        <fullName evidence="3">RNase H type-1 domain-containing protein</fullName>
    </recommendedName>
</protein>
<organism evidence="1 2">
    <name type="scientific">Apostasia shenzhenica</name>
    <dbReference type="NCBI Taxonomy" id="1088818"/>
    <lineage>
        <taxon>Eukaryota</taxon>
        <taxon>Viridiplantae</taxon>
        <taxon>Streptophyta</taxon>
        <taxon>Embryophyta</taxon>
        <taxon>Tracheophyta</taxon>
        <taxon>Spermatophyta</taxon>
        <taxon>Magnoliopsida</taxon>
        <taxon>Liliopsida</taxon>
        <taxon>Asparagales</taxon>
        <taxon>Orchidaceae</taxon>
        <taxon>Apostasioideae</taxon>
        <taxon>Apostasia</taxon>
    </lineage>
</organism>